<dbReference type="EMBL" id="AMZH03002173">
    <property type="protein sequence ID" value="RRT76520.1"/>
    <property type="molecule type" value="Genomic_DNA"/>
</dbReference>
<comment type="caution">
    <text evidence="1">The sequence shown here is derived from an EMBL/GenBank/DDBJ whole genome shotgun (WGS) entry which is preliminary data.</text>
</comment>
<name>A0A427AK02_ENSVE</name>
<accession>A0A427AK02</accession>
<dbReference type="Proteomes" id="UP000287651">
    <property type="component" value="Unassembled WGS sequence"/>
</dbReference>
<organism evidence="1 2">
    <name type="scientific">Ensete ventricosum</name>
    <name type="common">Abyssinian banana</name>
    <name type="synonym">Musa ensete</name>
    <dbReference type="NCBI Taxonomy" id="4639"/>
    <lineage>
        <taxon>Eukaryota</taxon>
        <taxon>Viridiplantae</taxon>
        <taxon>Streptophyta</taxon>
        <taxon>Embryophyta</taxon>
        <taxon>Tracheophyta</taxon>
        <taxon>Spermatophyta</taxon>
        <taxon>Magnoliopsida</taxon>
        <taxon>Liliopsida</taxon>
        <taxon>Zingiberales</taxon>
        <taxon>Musaceae</taxon>
        <taxon>Ensete</taxon>
    </lineage>
</organism>
<proteinExistence type="predicted"/>
<protein>
    <submittedName>
        <fullName evidence="1">Uncharacterized protein</fullName>
    </submittedName>
</protein>
<dbReference type="AlphaFoldDB" id="A0A427AK02"/>
<sequence length="94" mass="10366">MRRMNPFHRLYHLPRALESGGWAARGGTVSDSSGDSRHRSLPCYIKSAGIRYREDRLAHAPETGPRSLAAGNLTSCDRVNSSFSCWLFVSDPGS</sequence>
<reference evidence="1 2" key="1">
    <citation type="journal article" date="2014" name="Agronomy (Basel)">
        <title>A Draft Genome Sequence for Ensete ventricosum, the Drought-Tolerant Tree Against Hunger.</title>
        <authorList>
            <person name="Harrison J."/>
            <person name="Moore K.A."/>
            <person name="Paszkiewicz K."/>
            <person name="Jones T."/>
            <person name="Grant M."/>
            <person name="Ambacheew D."/>
            <person name="Muzemil S."/>
            <person name="Studholme D.J."/>
        </authorList>
    </citation>
    <scope>NUCLEOTIDE SEQUENCE [LARGE SCALE GENOMIC DNA]</scope>
</reference>
<gene>
    <name evidence="1" type="ORF">B296_00013773</name>
</gene>
<evidence type="ECO:0000313" key="1">
    <source>
        <dbReference type="EMBL" id="RRT76520.1"/>
    </source>
</evidence>
<evidence type="ECO:0000313" key="2">
    <source>
        <dbReference type="Proteomes" id="UP000287651"/>
    </source>
</evidence>